<dbReference type="PANTHER" id="PTHR28259">
    <property type="entry name" value="FLUORIDE EXPORT PROTEIN 1-RELATED"/>
    <property type="match status" value="1"/>
</dbReference>
<dbReference type="InterPro" id="IPR003691">
    <property type="entry name" value="FluC"/>
</dbReference>
<proteinExistence type="inferred from homology"/>
<evidence type="ECO:0000256" key="6">
    <source>
        <dbReference type="ARBA" id="ARBA00023065"/>
    </source>
</evidence>
<comment type="activity regulation">
    <text evidence="11">Na(+) is not transported, but it plays an essential structural role and its presence is essential for fluoride channel function.</text>
</comment>
<keyword evidence="6 11" id="KW-0406">Ion transport</keyword>
<dbReference type="GO" id="GO:0140114">
    <property type="term" value="P:cellular detoxification of fluoride"/>
    <property type="evidence" value="ECO:0007669"/>
    <property type="project" value="UniProtKB-UniRule"/>
</dbReference>
<comment type="catalytic activity">
    <reaction evidence="10">
        <text>fluoride(in) = fluoride(out)</text>
        <dbReference type="Rhea" id="RHEA:76159"/>
        <dbReference type="ChEBI" id="CHEBI:17051"/>
    </reaction>
    <physiologicalReaction direction="left-to-right" evidence="10">
        <dbReference type="Rhea" id="RHEA:76160"/>
    </physiologicalReaction>
</comment>
<feature type="binding site" evidence="11">
    <location>
        <position position="76"/>
    </location>
    <ligand>
        <name>Na(+)</name>
        <dbReference type="ChEBI" id="CHEBI:29101"/>
        <note>structural</note>
    </ligand>
</feature>
<keyword evidence="4 11" id="KW-0812">Transmembrane</keyword>
<evidence type="ECO:0000313" key="12">
    <source>
        <dbReference type="EMBL" id="KIC93099.1"/>
    </source>
</evidence>
<feature type="binding site" evidence="11">
    <location>
        <position position="73"/>
    </location>
    <ligand>
        <name>Na(+)</name>
        <dbReference type="ChEBI" id="CHEBI:29101"/>
        <note>structural</note>
    </ligand>
</feature>
<evidence type="ECO:0000256" key="11">
    <source>
        <dbReference type="HAMAP-Rule" id="MF_00454"/>
    </source>
</evidence>
<keyword evidence="11" id="KW-0813">Transport</keyword>
<keyword evidence="8 11" id="KW-0407">Ion channel</keyword>
<evidence type="ECO:0000256" key="9">
    <source>
        <dbReference type="ARBA" id="ARBA00035120"/>
    </source>
</evidence>
<keyword evidence="3" id="KW-0997">Cell inner membrane</keyword>
<evidence type="ECO:0000256" key="1">
    <source>
        <dbReference type="ARBA" id="ARBA00004651"/>
    </source>
</evidence>
<comment type="function">
    <text evidence="11">Fluoride-specific ion channel. Important for reducing fluoride concentration in the cell, thus reducing its toxicity.</text>
</comment>
<dbReference type="Proteomes" id="UP000031408">
    <property type="component" value="Unassembled WGS sequence"/>
</dbReference>
<dbReference type="Pfam" id="PF02537">
    <property type="entry name" value="CRCB"/>
    <property type="match status" value="1"/>
</dbReference>
<dbReference type="EMBL" id="JSVC01000023">
    <property type="protein sequence ID" value="KIC93099.1"/>
    <property type="molecule type" value="Genomic_DNA"/>
</dbReference>
<evidence type="ECO:0000256" key="4">
    <source>
        <dbReference type="ARBA" id="ARBA00022692"/>
    </source>
</evidence>
<keyword evidence="2 11" id="KW-1003">Cell membrane</keyword>
<evidence type="ECO:0000256" key="10">
    <source>
        <dbReference type="ARBA" id="ARBA00035585"/>
    </source>
</evidence>
<feature type="transmembrane region" description="Helical" evidence="11">
    <location>
        <begin position="33"/>
        <end position="53"/>
    </location>
</feature>
<gene>
    <name evidence="11" type="primary">fluC</name>
    <name evidence="11" type="synonym">crcB</name>
    <name evidence="12" type="ORF">OI18_19395</name>
</gene>
<reference evidence="12 13" key="1">
    <citation type="submission" date="2014-11" db="EMBL/GenBank/DDBJ databases">
        <title>Genome sequence of Flavihumibacter solisilvae 3-3.</title>
        <authorList>
            <person name="Zhou G."/>
            <person name="Li M."/>
            <person name="Wang G."/>
        </authorList>
    </citation>
    <scope>NUCLEOTIDE SEQUENCE [LARGE SCALE GENOMIC DNA]</scope>
    <source>
        <strain evidence="12 13">3-3</strain>
    </source>
</reference>
<keyword evidence="5 11" id="KW-1133">Transmembrane helix</keyword>
<dbReference type="GO" id="GO:0062054">
    <property type="term" value="F:fluoride channel activity"/>
    <property type="evidence" value="ECO:0007669"/>
    <property type="project" value="UniProtKB-UniRule"/>
</dbReference>
<sequence>MLKNYLLVAIGGMTGSLLRYGMSQLVRSASFPSATLLVNLAGSFAIGIILGCYSTNSSQDESLRLLLATGLCGGFTTFSAFSAENWQLIQNGNYSTALLYIAATLLLGIGATAFGFILTKN</sequence>
<evidence type="ECO:0000256" key="3">
    <source>
        <dbReference type="ARBA" id="ARBA00022519"/>
    </source>
</evidence>
<accession>A0A0C1IRM5</accession>
<feature type="transmembrane region" description="Helical" evidence="11">
    <location>
        <begin position="65"/>
        <end position="83"/>
    </location>
</feature>
<evidence type="ECO:0000256" key="2">
    <source>
        <dbReference type="ARBA" id="ARBA00022475"/>
    </source>
</evidence>
<evidence type="ECO:0000256" key="8">
    <source>
        <dbReference type="ARBA" id="ARBA00023303"/>
    </source>
</evidence>
<evidence type="ECO:0000256" key="7">
    <source>
        <dbReference type="ARBA" id="ARBA00023136"/>
    </source>
</evidence>
<comment type="caution">
    <text evidence="12">The sequence shown here is derived from an EMBL/GenBank/DDBJ whole genome shotgun (WGS) entry which is preliminary data.</text>
</comment>
<dbReference type="STRING" id="1349421.OI18_19395"/>
<feature type="transmembrane region" description="Helical" evidence="11">
    <location>
        <begin position="98"/>
        <end position="118"/>
    </location>
</feature>
<keyword evidence="11" id="KW-0479">Metal-binding</keyword>
<dbReference type="HAMAP" id="MF_00454">
    <property type="entry name" value="FluC"/>
    <property type="match status" value="1"/>
</dbReference>
<dbReference type="GO" id="GO:0005886">
    <property type="term" value="C:plasma membrane"/>
    <property type="evidence" value="ECO:0007669"/>
    <property type="project" value="UniProtKB-SubCell"/>
</dbReference>
<keyword evidence="11" id="KW-0915">Sodium</keyword>
<keyword evidence="7 11" id="KW-0472">Membrane</keyword>
<comment type="similarity">
    <text evidence="9 11">Belongs to the fluoride channel Fluc/FEX (TC 1.A.43) family.</text>
</comment>
<dbReference type="OrthoDB" id="9815830at2"/>
<protein>
    <recommendedName>
        <fullName evidence="11">Fluoride-specific ion channel FluC</fullName>
    </recommendedName>
</protein>
<evidence type="ECO:0000313" key="13">
    <source>
        <dbReference type="Proteomes" id="UP000031408"/>
    </source>
</evidence>
<dbReference type="AlphaFoldDB" id="A0A0C1IRM5"/>
<dbReference type="PANTHER" id="PTHR28259:SF1">
    <property type="entry name" value="FLUORIDE EXPORT PROTEIN 1-RELATED"/>
    <property type="match status" value="1"/>
</dbReference>
<name>A0A0C1IRM5_9BACT</name>
<dbReference type="GO" id="GO:0046872">
    <property type="term" value="F:metal ion binding"/>
    <property type="evidence" value="ECO:0007669"/>
    <property type="project" value="UniProtKB-KW"/>
</dbReference>
<comment type="subcellular location">
    <subcellularLocation>
        <location evidence="1 11">Cell membrane</location>
        <topology evidence="1 11">Multi-pass membrane protein</topology>
    </subcellularLocation>
</comment>
<dbReference type="RefSeq" id="WP_039142856.1">
    <property type="nucleotide sequence ID" value="NZ_JSVC01000023.1"/>
</dbReference>
<evidence type="ECO:0000256" key="5">
    <source>
        <dbReference type="ARBA" id="ARBA00022989"/>
    </source>
</evidence>
<dbReference type="NCBIfam" id="TIGR00494">
    <property type="entry name" value="crcB"/>
    <property type="match status" value="1"/>
</dbReference>
<organism evidence="12 13">
    <name type="scientific">Flavihumibacter solisilvae</name>
    <dbReference type="NCBI Taxonomy" id="1349421"/>
    <lineage>
        <taxon>Bacteria</taxon>
        <taxon>Pseudomonadati</taxon>
        <taxon>Bacteroidota</taxon>
        <taxon>Chitinophagia</taxon>
        <taxon>Chitinophagales</taxon>
        <taxon>Chitinophagaceae</taxon>
        <taxon>Flavihumibacter</taxon>
    </lineage>
</organism>
<keyword evidence="13" id="KW-1185">Reference proteome</keyword>